<accession>A0A8J7FMA9</accession>
<evidence type="ECO:0008006" key="4">
    <source>
        <dbReference type="Google" id="ProtNLM"/>
    </source>
</evidence>
<keyword evidence="1" id="KW-1133">Transmembrane helix</keyword>
<keyword evidence="1" id="KW-0472">Membrane</keyword>
<keyword evidence="1" id="KW-0812">Transmembrane</keyword>
<feature type="transmembrane region" description="Helical" evidence="1">
    <location>
        <begin position="54"/>
        <end position="73"/>
    </location>
</feature>
<organism evidence="2 3">
    <name type="scientific">Chitinilyticum piscinae</name>
    <dbReference type="NCBI Taxonomy" id="2866724"/>
    <lineage>
        <taxon>Bacteria</taxon>
        <taxon>Pseudomonadati</taxon>
        <taxon>Pseudomonadota</taxon>
        <taxon>Betaproteobacteria</taxon>
        <taxon>Neisseriales</taxon>
        <taxon>Chitinibacteraceae</taxon>
        <taxon>Chitinilyticum</taxon>
    </lineage>
</organism>
<dbReference type="RefSeq" id="WP_194117305.1">
    <property type="nucleotide sequence ID" value="NZ_JADFUA010000013.1"/>
</dbReference>
<dbReference type="EMBL" id="JADFUA010000013">
    <property type="protein sequence ID" value="MBE9610757.1"/>
    <property type="molecule type" value="Genomic_DNA"/>
</dbReference>
<evidence type="ECO:0000313" key="3">
    <source>
        <dbReference type="Proteomes" id="UP000604481"/>
    </source>
</evidence>
<proteinExistence type="predicted"/>
<protein>
    <recommendedName>
        <fullName evidence="4">Glycosyltransferase RgtA/B/C/D-like domain-containing protein</fullName>
    </recommendedName>
</protein>
<feature type="transmembrane region" description="Helical" evidence="1">
    <location>
        <begin position="306"/>
        <end position="326"/>
    </location>
</feature>
<name>A0A8J7FMA9_9NEIS</name>
<keyword evidence="3" id="KW-1185">Reference proteome</keyword>
<feature type="transmembrane region" description="Helical" evidence="1">
    <location>
        <begin position="133"/>
        <end position="159"/>
    </location>
</feature>
<feature type="transmembrane region" description="Helical" evidence="1">
    <location>
        <begin position="217"/>
        <end position="244"/>
    </location>
</feature>
<feature type="transmembrane region" description="Helical" evidence="1">
    <location>
        <begin position="29"/>
        <end position="47"/>
    </location>
</feature>
<comment type="caution">
    <text evidence="2">The sequence shown here is derived from an EMBL/GenBank/DDBJ whole genome shotgun (WGS) entry which is preliminary data.</text>
</comment>
<gene>
    <name evidence="2" type="ORF">INR99_15565</name>
</gene>
<dbReference type="Proteomes" id="UP000604481">
    <property type="component" value="Unassembled WGS sequence"/>
</dbReference>
<dbReference type="AlphaFoldDB" id="A0A8J7FMA9"/>
<evidence type="ECO:0000313" key="2">
    <source>
        <dbReference type="EMBL" id="MBE9610757.1"/>
    </source>
</evidence>
<feature type="transmembrane region" description="Helical" evidence="1">
    <location>
        <begin position="166"/>
        <end position="197"/>
    </location>
</feature>
<feature type="transmembrane region" description="Helical" evidence="1">
    <location>
        <begin position="256"/>
        <end position="275"/>
    </location>
</feature>
<feature type="transmembrane region" description="Helical" evidence="1">
    <location>
        <begin position="351"/>
        <end position="369"/>
    </location>
</feature>
<sequence length="493" mass="53640">MAIISTMIERHQWFLPEIAGVPALEHGPLYYWVATVFVRFLAHFGVAAHDAARLSTGLWMALAFWGCGLSAQAIYGRGYGRVAVVVLLGCLGLLQWGHHVAPAVLVLVGFSWLAYGLVLAGRRPLHAGVVLAGSWAVLGLGASYAELILAVLLSLALVLSTSRRRVMLLTCATSLLLAAPLIALWPIALLLNYPVLYEIWWQKSMLGAYGGLLEPEVWHAFGFLPGIVLWFAWPALPLAIWTCWLNRAALWQQAVWRNQLLVLLIVVAYVAFAGMPSEEQALLLLVSLSLLAAGGVDDLRRGAAQALNWFGIVTSGSIILLLWVLWVGSTSPILAGIHGHLRRYGGLVDPAFGLGACFALLLGGLWIMVLLRKNPLGRRAVTNWACGIALGWGVFVGLWQEWLDDGKSYQGVAASIAARVNTGCLDVGAVAEAPRAALDYFTQLELVVARDLGGQCTFRLLPWPVSAADAVLVWEGGRPQENRERFYLYRVAR</sequence>
<feature type="transmembrane region" description="Helical" evidence="1">
    <location>
        <begin position="103"/>
        <end position="121"/>
    </location>
</feature>
<feature type="transmembrane region" description="Helical" evidence="1">
    <location>
        <begin position="381"/>
        <end position="399"/>
    </location>
</feature>
<evidence type="ECO:0000256" key="1">
    <source>
        <dbReference type="SAM" id="Phobius"/>
    </source>
</evidence>
<reference evidence="2 3" key="1">
    <citation type="submission" date="2020-10" db="EMBL/GenBank/DDBJ databases">
        <title>The genome sequence of Chitinilyticum litopenaei 4Y14.</title>
        <authorList>
            <person name="Liu Y."/>
        </authorList>
    </citation>
    <scope>NUCLEOTIDE SEQUENCE [LARGE SCALE GENOMIC DNA]</scope>
    <source>
        <strain evidence="2 3">4Y14</strain>
    </source>
</reference>